<reference evidence="1" key="2">
    <citation type="journal article" date="2015" name="Fish Shellfish Immunol.">
        <title>Early steps in the European eel (Anguilla anguilla)-Vibrio vulnificus interaction in the gills: Role of the RtxA13 toxin.</title>
        <authorList>
            <person name="Callol A."/>
            <person name="Pajuelo D."/>
            <person name="Ebbesson L."/>
            <person name="Teles M."/>
            <person name="MacKenzie S."/>
            <person name="Amaro C."/>
        </authorList>
    </citation>
    <scope>NUCLEOTIDE SEQUENCE</scope>
</reference>
<organism evidence="1">
    <name type="scientific">Anguilla anguilla</name>
    <name type="common">European freshwater eel</name>
    <name type="synonym">Muraena anguilla</name>
    <dbReference type="NCBI Taxonomy" id="7936"/>
    <lineage>
        <taxon>Eukaryota</taxon>
        <taxon>Metazoa</taxon>
        <taxon>Chordata</taxon>
        <taxon>Craniata</taxon>
        <taxon>Vertebrata</taxon>
        <taxon>Euteleostomi</taxon>
        <taxon>Actinopterygii</taxon>
        <taxon>Neopterygii</taxon>
        <taxon>Teleostei</taxon>
        <taxon>Anguilliformes</taxon>
        <taxon>Anguillidae</taxon>
        <taxon>Anguilla</taxon>
    </lineage>
</organism>
<evidence type="ECO:0000313" key="1">
    <source>
        <dbReference type="EMBL" id="JAH97568.1"/>
    </source>
</evidence>
<proteinExistence type="predicted"/>
<reference evidence="1" key="1">
    <citation type="submission" date="2014-11" db="EMBL/GenBank/DDBJ databases">
        <authorList>
            <person name="Amaro Gonzalez C."/>
        </authorList>
    </citation>
    <scope>NUCLEOTIDE SEQUENCE</scope>
</reference>
<sequence length="76" mass="8439">MFYLGREGLSIRVGDCVLSGNCKTSISHELGAAQPEKQHGGFDPVSSGESFGVFIIFLNSWTENIYSVFEQYRSPF</sequence>
<name>A0A0E9X791_ANGAN</name>
<accession>A0A0E9X791</accession>
<protein>
    <submittedName>
        <fullName evidence="1">Uncharacterized protein</fullName>
    </submittedName>
</protein>
<dbReference type="EMBL" id="GBXM01011009">
    <property type="protein sequence ID" value="JAH97568.1"/>
    <property type="molecule type" value="Transcribed_RNA"/>
</dbReference>
<dbReference type="AlphaFoldDB" id="A0A0E9X791"/>